<evidence type="ECO:0000313" key="3">
    <source>
        <dbReference type="Proteomes" id="UP000574390"/>
    </source>
</evidence>
<protein>
    <recommendedName>
        <fullName evidence="1">Tc1-like transposase DDE domain-containing protein</fullName>
    </recommendedName>
</protein>
<evidence type="ECO:0000313" key="2">
    <source>
        <dbReference type="EMBL" id="KAF4736757.1"/>
    </source>
</evidence>
<feature type="domain" description="Tc1-like transposase DDE" evidence="1">
    <location>
        <begin position="19"/>
        <end position="90"/>
    </location>
</feature>
<reference evidence="2 3" key="1">
    <citation type="submission" date="2020-04" db="EMBL/GenBank/DDBJ databases">
        <title>Perkinsus olseni comparative genomics.</title>
        <authorList>
            <person name="Bogema D.R."/>
        </authorList>
    </citation>
    <scope>NUCLEOTIDE SEQUENCE [LARGE SCALE GENOMIC DNA]</scope>
    <source>
        <strain evidence="2">ATCC PRA-205</strain>
    </source>
</reference>
<dbReference type="InterPro" id="IPR036397">
    <property type="entry name" value="RNaseH_sf"/>
</dbReference>
<name>A0A7J6SVI3_PEROL</name>
<dbReference type="EMBL" id="JABANM010011999">
    <property type="protein sequence ID" value="KAF4736757.1"/>
    <property type="molecule type" value="Genomic_DNA"/>
</dbReference>
<gene>
    <name evidence="2" type="ORF">FOZ62_002008</name>
</gene>
<dbReference type="PANTHER" id="PTHR47326">
    <property type="entry name" value="TRANSPOSABLE ELEMENT TC3 TRANSPOSASE-LIKE PROTEIN"/>
    <property type="match status" value="1"/>
</dbReference>
<proteinExistence type="predicted"/>
<comment type="caution">
    <text evidence="2">The sequence shown here is derived from an EMBL/GenBank/DDBJ whole genome shotgun (WGS) entry which is preliminary data.</text>
</comment>
<dbReference type="Pfam" id="PF13358">
    <property type="entry name" value="DDE_3"/>
    <property type="match status" value="1"/>
</dbReference>
<dbReference type="PANTHER" id="PTHR47326:SF1">
    <property type="entry name" value="HTH PSQ-TYPE DOMAIN-CONTAINING PROTEIN"/>
    <property type="match status" value="1"/>
</dbReference>
<dbReference type="Proteomes" id="UP000574390">
    <property type="component" value="Unassembled WGS sequence"/>
</dbReference>
<dbReference type="Gene3D" id="3.30.420.10">
    <property type="entry name" value="Ribonuclease H-like superfamily/Ribonuclease H"/>
    <property type="match status" value="1"/>
</dbReference>
<sequence length="130" mass="15010">YTELLDGSLISWLKKEPLGKRRKYILMQDNAPSHASRYTNAFLDKKGLKEHRRLPWPSNSPDLNPVENYWAILKRKIYANNRQYNDLDTLWDAVQAAAKAISSAEVKNLTDSVDKRLEKLFITRGGHIKA</sequence>
<dbReference type="InterPro" id="IPR038717">
    <property type="entry name" value="Tc1-like_DDE_dom"/>
</dbReference>
<accession>A0A7J6SVI3</accession>
<organism evidence="2 3">
    <name type="scientific">Perkinsus olseni</name>
    <name type="common">Perkinsus atlanticus</name>
    <dbReference type="NCBI Taxonomy" id="32597"/>
    <lineage>
        <taxon>Eukaryota</taxon>
        <taxon>Sar</taxon>
        <taxon>Alveolata</taxon>
        <taxon>Perkinsozoa</taxon>
        <taxon>Perkinsea</taxon>
        <taxon>Perkinsida</taxon>
        <taxon>Perkinsidae</taxon>
        <taxon>Perkinsus</taxon>
    </lineage>
</organism>
<dbReference type="AlphaFoldDB" id="A0A7J6SVI3"/>
<feature type="non-terminal residue" evidence="2">
    <location>
        <position position="1"/>
    </location>
</feature>
<dbReference type="GO" id="GO:0003676">
    <property type="term" value="F:nucleic acid binding"/>
    <property type="evidence" value="ECO:0007669"/>
    <property type="project" value="InterPro"/>
</dbReference>
<evidence type="ECO:0000259" key="1">
    <source>
        <dbReference type="Pfam" id="PF13358"/>
    </source>
</evidence>